<sequence>MLDIIRVCDSCFNHATEQEIESILNGIVSILVSFHGEVPKAAILAFSEKISQAKLGNIALRVLWLLFQGVSDELPLRYNVYYHLVQISIETDQVRAIFPGLDTFKKWFSKAPPKTEEMQRLLRLLHKALIQCKESELAAKVMIELLGTYTSENAAAAREDAERCILAAIADPETFLLDPLLSLKPVRVLEKELVYELLLIFISKKLSDYLQFYNKNKDFITKMGLDHDANQKKMRLLTVMQLAEGVSEISFDTITSELQIDESQVEAFVIDLLKTKLVRGRMDQSARKVHISSTMHRTFGPAQWEQLRQTLRAWKSSLATVQEGMTQVVHAQMEMATQRTKVM</sequence>
<accession>A0ABN7BDX3</accession>
<evidence type="ECO:0000313" key="4">
    <source>
        <dbReference type="Proteomes" id="UP001307889"/>
    </source>
</evidence>
<evidence type="ECO:0000313" key="3">
    <source>
        <dbReference type="EMBL" id="BET02514.1"/>
    </source>
</evidence>
<dbReference type="Proteomes" id="UP001307889">
    <property type="component" value="Chromosome 14"/>
</dbReference>
<keyword evidence="4" id="KW-1185">Reference proteome</keyword>
<reference evidence="3 4" key="1">
    <citation type="submission" date="2023-09" db="EMBL/GenBank/DDBJ databases">
        <title>Nesidiocoris tenuis whole genome shotgun sequence.</title>
        <authorList>
            <person name="Shibata T."/>
            <person name="Shimoda M."/>
            <person name="Kobayashi T."/>
            <person name="Uehara T."/>
        </authorList>
    </citation>
    <scope>NUCLEOTIDE SEQUENCE [LARGE SCALE GENOMIC DNA]</scope>
    <source>
        <strain evidence="3 4">Japan</strain>
    </source>
</reference>
<protein>
    <submittedName>
        <fullName evidence="3">Eukaryotic translation initiation factor 3 subunit F-1</fullName>
    </submittedName>
</protein>
<dbReference type="InterPro" id="IPR036390">
    <property type="entry name" value="WH_DNA-bd_sf"/>
</dbReference>
<dbReference type="Pfam" id="PF18005">
    <property type="entry name" value="eIF3m_C_helix"/>
    <property type="match status" value="1"/>
</dbReference>
<gene>
    <name evidence="3" type="ORF">NTJ_15331</name>
</gene>
<dbReference type="PANTHER" id="PTHR15350:SF2">
    <property type="entry name" value="EUKARYOTIC TRANSLATION INITIATION FACTOR 3 SUBUNIT M"/>
    <property type="match status" value="1"/>
</dbReference>
<feature type="domain" description="PCI" evidence="2">
    <location>
        <begin position="134"/>
        <end position="296"/>
    </location>
</feature>
<name>A0ABN7BDX3_9HEMI</name>
<dbReference type="PROSITE" id="PS50250">
    <property type="entry name" value="PCI"/>
    <property type="match status" value="1"/>
</dbReference>
<dbReference type="GO" id="GO:0003743">
    <property type="term" value="F:translation initiation factor activity"/>
    <property type="evidence" value="ECO:0007669"/>
    <property type="project" value="UniProtKB-KW"/>
</dbReference>
<dbReference type="EMBL" id="AP028922">
    <property type="protein sequence ID" value="BET02514.1"/>
    <property type="molecule type" value="Genomic_DNA"/>
</dbReference>
<keyword evidence="3" id="KW-0396">Initiation factor</keyword>
<keyword evidence="3" id="KW-0648">Protein biosynthesis</keyword>
<dbReference type="Pfam" id="PF01399">
    <property type="entry name" value="PCI"/>
    <property type="match status" value="1"/>
</dbReference>
<comment type="similarity">
    <text evidence="1">Belongs to the CSN7/EIF3M family. CSN7 subfamily.</text>
</comment>
<dbReference type="InterPro" id="IPR000717">
    <property type="entry name" value="PCI_dom"/>
</dbReference>
<evidence type="ECO:0000256" key="1">
    <source>
        <dbReference type="ARBA" id="ARBA00008482"/>
    </source>
</evidence>
<organism evidence="3 4">
    <name type="scientific">Nesidiocoris tenuis</name>
    <dbReference type="NCBI Taxonomy" id="355587"/>
    <lineage>
        <taxon>Eukaryota</taxon>
        <taxon>Metazoa</taxon>
        <taxon>Ecdysozoa</taxon>
        <taxon>Arthropoda</taxon>
        <taxon>Hexapoda</taxon>
        <taxon>Insecta</taxon>
        <taxon>Pterygota</taxon>
        <taxon>Neoptera</taxon>
        <taxon>Paraneoptera</taxon>
        <taxon>Hemiptera</taxon>
        <taxon>Heteroptera</taxon>
        <taxon>Panheteroptera</taxon>
        <taxon>Cimicomorpha</taxon>
        <taxon>Miridae</taxon>
        <taxon>Dicyphina</taxon>
        <taxon>Nesidiocoris</taxon>
    </lineage>
</organism>
<proteinExistence type="inferred from homology"/>
<dbReference type="PANTHER" id="PTHR15350">
    <property type="entry name" value="COP9 SIGNALOSOME COMPLEX SUBUNIT 7/DENDRITIC CELL PROTEIN GA17"/>
    <property type="match status" value="1"/>
</dbReference>
<dbReference type="InterPro" id="IPR045237">
    <property type="entry name" value="COPS7/eIF3m"/>
</dbReference>
<dbReference type="InterPro" id="IPR040750">
    <property type="entry name" value="eIF3m_C_helix"/>
</dbReference>
<dbReference type="SUPFAM" id="SSF46785">
    <property type="entry name" value="Winged helix' DNA-binding domain"/>
    <property type="match status" value="1"/>
</dbReference>
<dbReference type="SMART" id="SM00088">
    <property type="entry name" value="PINT"/>
    <property type="match status" value="1"/>
</dbReference>
<evidence type="ECO:0000259" key="2">
    <source>
        <dbReference type="PROSITE" id="PS50250"/>
    </source>
</evidence>